<dbReference type="PANTHER" id="PTHR10797">
    <property type="entry name" value="CCR4-NOT TRANSCRIPTION COMPLEX SUBUNIT"/>
    <property type="match status" value="1"/>
</dbReference>
<organism evidence="1 2">
    <name type="scientific">Fraxinus pennsylvanica</name>
    <dbReference type="NCBI Taxonomy" id="56036"/>
    <lineage>
        <taxon>Eukaryota</taxon>
        <taxon>Viridiplantae</taxon>
        <taxon>Streptophyta</taxon>
        <taxon>Embryophyta</taxon>
        <taxon>Tracheophyta</taxon>
        <taxon>Spermatophyta</taxon>
        <taxon>Magnoliopsida</taxon>
        <taxon>eudicotyledons</taxon>
        <taxon>Gunneridae</taxon>
        <taxon>Pentapetalae</taxon>
        <taxon>asterids</taxon>
        <taxon>lamiids</taxon>
        <taxon>Lamiales</taxon>
        <taxon>Oleaceae</taxon>
        <taxon>Oleeae</taxon>
        <taxon>Fraxinus</taxon>
    </lineage>
</organism>
<dbReference type="EMBL" id="OU503056">
    <property type="protein sequence ID" value="CAI9784564.1"/>
    <property type="molecule type" value="Genomic_DNA"/>
</dbReference>
<dbReference type="Proteomes" id="UP000834106">
    <property type="component" value="Chromosome 21"/>
</dbReference>
<dbReference type="InterPro" id="IPR012337">
    <property type="entry name" value="RNaseH-like_sf"/>
</dbReference>
<reference evidence="1" key="1">
    <citation type="submission" date="2023-05" db="EMBL/GenBank/DDBJ databases">
        <authorList>
            <person name="Huff M."/>
        </authorList>
    </citation>
    <scope>NUCLEOTIDE SEQUENCE</scope>
</reference>
<sequence>MCTEARCTSVLVILPTSDTIHISEVWNGNLECEFALIRGIVDDFPYIAMDTEFSELLTHSGIDFEKNIEQGIDAYRFSELMMSSGIVLNDNVHWVTFHSAYDFGFALRTGRRFRARRMLLLFKTPMGFSLFKVLDEGKLFKVEISSTSESASLMKKSQRRPKVDLIPAIPKEEAGTNLFNMNSDDKNKVDAGGASTQKVGKCVLRSKKIALNI</sequence>
<keyword evidence="2" id="KW-1185">Reference proteome</keyword>
<dbReference type="GO" id="GO:0003676">
    <property type="term" value="F:nucleic acid binding"/>
    <property type="evidence" value="ECO:0007669"/>
    <property type="project" value="InterPro"/>
</dbReference>
<gene>
    <name evidence="1" type="ORF">FPE_LOCUS31994</name>
</gene>
<dbReference type="InterPro" id="IPR039637">
    <property type="entry name" value="CNOT7/CNOT8/Pop2"/>
</dbReference>
<proteinExistence type="predicted"/>
<dbReference type="SUPFAM" id="SSF53098">
    <property type="entry name" value="Ribonuclease H-like"/>
    <property type="match status" value="1"/>
</dbReference>
<accession>A0AAD2ABW4</accession>
<name>A0AAD2ABW4_9LAMI</name>
<dbReference type="Gene3D" id="3.30.420.10">
    <property type="entry name" value="Ribonuclease H-like superfamily/Ribonuclease H"/>
    <property type="match status" value="2"/>
</dbReference>
<dbReference type="AlphaFoldDB" id="A0AAD2ABW4"/>
<evidence type="ECO:0000313" key="1">
    <source>
        <dbReference type="EMBL" id="CAI9784564.1"/>
    </source>
</evidence>
<dbReference type="GO" id="GO:0030014">
    <property type="term" value="C:CCR4-NOT complex"/>
    <property type="evidence" value="ECO:0007669"/>
    <property type="project" value="InterPro"/>
</dbReference>
<dbReference type="GO" id="GO:0004535">
    <property type="term" value="F:poly(A)-specific ribonuclease activity"/>
    <property type="evidence" value="ECO:0007669"/>
    <property type="project" value="InterPro"/>
</dbReference>
<evidence type="ECO:0000313" key="2">
    <source>
        <dbReference type="Proteomes" id="UP000834106"/>
    </source>
</evidence>
<protein>
    <submittedName>
        <fullName evidence="1">Uncharacterized protein</fullName>
    </submittedName>
</protein>
<dbReference type="InterPro" id="IPR036397">
    <property type="entry name" value="RNaseH_sf"/>
</dbReference>